<dbReference type="Proteomes" id="UP000199494">
    <property type="component" value="Unassembled WGS sequence"/>
</dbReference>
<gene>
    <name evidence="1" type="ORF">SAMN05421630_11515</name>
</gene>
<sequence length="74" mass="8596">MAWQFGGLVLGAVLVGVVALVILAGIVLWLHTRRARRHQSYVEHEETPAQQRVRHMHRQDRYLDATQPIPRHPR</sequence>
<reference evidence="1 2" key="1">
    <citation type="submission" date="2016-10" db="EMBL/GenBank/DDBJ databases">
        <authorList>
            <person name="de Groot N.N."/>
        </authorList>
    </citation>
    <scope>NUCLEOTIDE SEQUENCE [LARGE SCALE GENOMIC DNA]</scope>
    <source>
        <strain evidence="1 2">CGMCC 4.5506</strain>
    </source>
</reference>
<dbReference type="AlphaFoldDB" id="A0A222W105"/>
<protein>
    <submittedName>
        <fullName evidence="1">Uncharacterized protein</fullName>
    </submittedName>
</protein>
<keyword evidence="2" id="KW-1185">Reference proteome</keyword>
<evidence type="ECO:0000313" key="1">
    <source>
        <dbReference type="EMBL" id="SDD95378.1"/>
    </source>
</evidence>
<proteinExistence type="predicted"/>
<dbReference type="KEGG" id="pmad:BAY61_31875"/>
<dbReference type="RefSeq" id="WP_091810596.1">
    <property type="nucleotide sequence ID" value="NZ_CP016354.1"/>
</dbReference>
<name>A0A222W105_9PSEU</name>
<dbReference type="Gene3D" id="1.20.5.510">
    <property type="entry name" value="Single helix bin"/>
    <property type="match status" value="1"/>
</dbReference>
<evidence type="ECO:0000313" key="2">
    <source>
        <dbReference type="Proteomes" id="UP000199494"/>
    </source>
</evidence>
<accession>A0A222W105</accession>
<dbReference type="EMBL" id="FMZE01000015">
    <property type="protein sequence ID" value="SDD95378.1"/>
    <property type="molecule type" value="Genomic_DNA"/>
</dbReference>
<organism evidence="1 2">
    <name type="scientific">Prauserella marina</name>
    <dbReference type="NCBI Taxonomy" id="530584"/>
    <lineage>
        <taxon>Bacteria</taxon>
        <taxon>Bacillati</taxon>
        <taxon>Actinomycetota</taxon>
        <taxon>Actinomycetes</taxon>
        <taxon>Pseudonocardiales</taxon>
        <taxon>Pseudonocardiaceae</taxon>
        <taxon>Prauserella</taxon>
    </lineage>
</organism>
<dbReference type="STRING" id="530584.SAMN05421630_11515"/>